<dbReference type="AlphaFoldDB" id="A0A2I0A306"/>
<dbReference type="Pfam" id="PF07727">
    <property type="entry name" value="RVT_2"/>
    <property type="match status" value="1"/>
</dbReference>
<sequence>MAFISKIEPKSIDEAESDEYWMIAMQEELNQSTRNDVWELVARPNDHPIIGTKWVFKNKLNDQGEIIRNKARLVTKGYNQVEGIDFVETFAPVARLEAIRLLLAYSYIKNFKLFQMDVKSAFLNGFINKEVYVEQSPGFIDSDSPNHVYRLKKAFYGLKQAPRAWYERLSQFLIENNFEKGKIDTTLFIKRTKDDFLIIQIYVNDIIFGSTDECLCKDFAEKMQAEFEMSLMGELSYFLGLQVKQHKDDIFINQEKIYQRSVEKIQIW</sequence>
<proteinExistence type="predicted"/>
<keyword evidence="2" id="KW-0808">Transferase</keyword>
<dbReference type="Proteomes" id="UP000236161">
    <property type="component" value="Unassembled WGS sequence"/>
</dbReference>
<evidence type="ECO:0000313" key="2">
    <source>
        <dbReference type="EMBL" id="PKA49927.1"/>
    </source>
</evidence>
<protein>
    <submittedName>
        <fullName evidence="2">Retrovirus-related Pol polyprotein from transposon TNT 1-94</fullName>
        <ecNumber evidence="2">2.7.11.1</ecNumber>
    </submittedName>
</protein>
<dbReference type="EMBL" id="KZ452036">
    <property type="protein sequence ID" value="PKA49927.1"/>
    <property type="molecule type" value="Genomic_DNA"/>
</dbReference>
<dbReference type="GO" id="GO:0004674">
    <property type="term" value="F:protein serine/threonine kinase activity"/>
    <property type="evidence" value="ECO:0007669"/>
    <property type="project" value="UniProtKB-EC"/>
</dbReference>
<organism evidence="2 3">
    <name type="scientific">Apostasia shenzhenica</name>
    <dbReference type="NCBI Taxonomy" id="1088818"/>
    <lineage>
        <taxon>Eukaryota</taxon>
        <taxon>Viridiplantae</taxon>
        <taxon>Streptophyta</taxon>
        <taxon>Embryophyta</taxon>
        <taxon>Tracheophyta</taxon>
        <taxon>Spermatophyta</taxon>
        <taxon>Magnoliopsida</taxon>
        <taxon>Liliopsida</taxon>
        <taxon>Asparagales</taxon>
        <taxon>Orchidaceae</taxon>
        <taxon>Apostasioideae</taxon>
        <taxon>Apostasia</taxon>
    </lineage>
</organism>
<evidence type="ECO:0000313" key="3">
    <source>
        <dbReference type="Proteomes" id="UP000236161"/>
    </source>
</evidence>
<gene>
    <name evidence="2" type="ORF">AXF42_Ash019243</name>
</gene>
<dbReference type="InterPro" id="IPR013103">
    <property type="entry name" value="RVT_2"/>
</dbReference>
<dbReference type="SUPFAM" id="SSF56672">
    <property type="entry name" value="DNA/RNA polymerases"/>
    <property type="match status" value="1"/>
</dbReference>
<dbReference type="InterPro" id="IPR043502">
    <property type="entry name" value="DNA/RNA_pol_sf"/>
</dbReference>
<name>A0A2I0A306_9ASPA</name>
<dbReference type="EC" id="2.7.11.1" evidence="2"/>
<keyword evidence="3" id="KW-1185">Reference proteome</keyword>
<feature type="domain" description="Reverse transcriptase Ty1/copia-type" evidence="1">
    <location>
        <begin position="35"/>
        <end position="266"/>
    </location>
</feature>
<evidence type="ECO:0000259" key="1">
    <source>
        <dbReference type="Pfam" id="PF07727"/>
    </source>
</evidence>
<dbReference type="STRING" id="1088818.A0A2I0A306"/>
<accession>A0A2I0A306</accession>
<reference evidence="2 3" key="1">
    <citation type="journal article" date="2017" name="Nature">
        <title>The Apostasia genome and the evolution of orchids.</title>
        <authorList>
            <person name="Zhang G.Q."/>
            <person name="Liu K.W."/>
            <person name="Li Z."/>
            <person name="Lohaus R."/>
            <person name="Hsiao Y.Y."/>
            <person name="Niu S.C."/>
            <person name="Wang J.Y."/>
            <person name="Lin Y.C."/>
            <person name="Xu Q."/>
            <person name="Chen L.J."/>
            <person name="Yoshida K."/>
            <person name="Fujiwara S."/>
            <person name="Wang Z.W."/>
            <person name="Zhang Y.Q."/>
            <person name="Mitsuda N."/>
            <person name="Wang M."/>
            <person name="Liu G.H."/>
            <person name="Pecoraro L."/>
            <person name="Huang H.X."/>
            <person name="Xiao X.J."/>
            <person name="Lin M."/>
            <person name="Wu X.Y."/>
            <person name="Wu W.L."/>
            <person name="Chen Y.Y."/>
            <person name="Chang S.B."/>
            <person name="Sakamoto S."/>
            <person name="Ohme-Takagi M."/>
            <person name="Yagi M."/>
            <person name="Zeng S.J."/>
            <person name="Shen C.Y."/>
            <person name="Yeh C.M."/>
            <person name="Luo Y.B."/>
            <person name="Tsai W.C."/>
            <person name="Van de Peer Y."/>
            <person name="Liu Z.J."/>
        </authorList>
    </citation>
    <scope>NUCLEOTIDE SEQUENCE [LARGE SCALE GENOMIC DNA]</scope>
    <source>
        <strain evidence="3">cv. Shenzhen</strain>
        <tissue evidence="2">Stem</tissue>
    </source>
</reference>
<dbReference type="OrthoDB" id="8048545at2759"/>